<organism evidence="1 2">
    <name type="scientific">Microbacterium schleiferi</name>
    <dbReference type="NCBI Taxonomy" id="69362"/>
    <lineage>
        <taxon>Bacteria</taxon>
        <taxon>Bacillati</taxon>
        <taxon>Actinomycetota</taxon>
        <taxon>Actinomycetes</taxon>
        <taxon>Micrococcales</taxon>
        <taxon>Microbacteriaceae</taxon>
        <taxon>Microbacterium</taxon>
    </lineage>
</organism>
<dbReference type="KEGG" id="msf:IT882_02255"/>
<keyword evidence="2" id="KW-1185">Reference proteome</keyword>
<evidence type="ECO:0000313" key="1">
    <source>
        <dbReference type="EMBL" id="QPE04966.1"/>
    </source>
</evidence>
<proteinExistence type="predicted"/>
<name>A0A7S8RHC1_9MICO</name>
<accession>A0A7S8RHC1</accession>
<dbReference type="Proteomes" id="UP000594480">
    <property type="component" value="Chromosome"/>
</dbReference>
<reference evidence="1 2" key="1">
    <citation type="submission" date="2020-11" db="EMBL/GenBank/DDBJ databases">
        <title>Amino acid is mineralized and recycled by bacteria in oceanic microbiome.</title>
        <authorList>
            <person name="Zheng L.Y."/>
        </authorList>
    </citation>
    <scope>NUCLEOTIDE SEQUENCE [LARGE SCALE GENOMIC DNA]</scope>
    <source>
        <strain evidence="1 2">A32-1</strain>
    </source>
</reference>
<protein>
    <submittedName>
        <fullName evidence="1">Uncharacterized protein</fullName>
    </submittedName>
</protein>
<dbReference type="AlphaFoldDB" id="A0A7S8RHC1"/>
<dbReference type="EMBL" id="CP064760">
    <property type="protein sequence ID" value="QPE04966.1"/>
    <property type="molecule type" value="Genomic_DNA"/>
</dbReference>
<sequence>MTRRKRRLRTPSTVDRVGGGWAELIDTATDVGAPLTAGATRREQAGAIDATYPDVATAALAERADAAVFGAGEPGAEEAERFWQIVDEASRSLRGAVPWHRRMLALMFPASVLRRIGAALQGRARPQGRGRRGNAGAT</sequence>
<dbReference type="RefSeq" id="WP_195692987.1">
    <property type="nucleotide sequence ID" value="NZ_CP064760.1"/>
</dbReference>
<gene>
    <name evidence="1" type="ORF">IT882_02255</name>
</gene>
<evidence type="ECO:0000313" key="2">
    <source>
        <dbReference type="Proteomes" id="UP000594480"/>
    </source>
</evidence>